<dbReference type="EMBL" id="CP108085">
    <property type="protein sequence ID" value="WUP72837.1"/>
    <property type="molecule type" value="Genomic_DNA"/>
</dbReference>
<organism evidence="1 2">
    <name type="scientific">Microbispora hainanensis</name>
    <dbReference type="NCBI Taxonomy" id="568844"/>
    <lineage>
        <taxon>Bacteria</taxon>
        <taxon>Bacillati</taxon>
        <taxon>Actinomycetota</taxon>
        <taxon>Actinomycetes</taxon>
        <taxon>Streptosporangiales</taxon>
        <taxon>Streptosporangiaceae</taxon>
        <taxon>Microbispora</taxon>
    </lineage>
</organism>
<dbReference type="Proteomes" id="UP001432011">
    <property type="component" value="Chromosome"/>
</dbReference>
<name>A0ABZ1SK22_9ACTN</name>
<reference evidence="1" key="1">
    <citation type="submission" date="2022-10" db="EMBL/GenBank/DDBJ databases">
        <title>The complete genomes of actinobacterial strains from the NBC collection.</title>
        <authorList>
            <person name="Joergensen T.S."/>
            <person name="Alvarez Arevalo M."/>
            <person name="Sterndorff E.B."/>
            <person name="Faurdal D."/>
            <person name="Vuksanovic O."/>
            <person name="Mourched A.-S."/>
            <person name="Charusanti P."/>
            <person name="Shaw S."/>
            <person name="Blin K."/>
            <person name="Weber T."/>
        </authorList>
    </citation>
    <scope>NUCLEOTIDE SEQUENCE</scope>
    <source>
        <strain evidence="1">NBC_00254</strain>
    </source>
</reference>
<evidence type="ECO:0000313" key="2">
    <source>
        <dbReference type="Proteomes" id="UP001432011"/>
    </source>
</evidence>
<proteinExistence type="predicted"/>
<dbReference type="RefSeq" id="WP_168066132.1">
    <property type="nucleotide sequence ID" value="NZ_CP108085.1"/>
</dbReference>
<keyword evidence="2" id="KW-1185">Reference proteome</keyword>
<evidence type="ECO:0000313" key="1">
    <source>
        <dbReference type="EMBL" id="WUP72837.1"/>
    </source>
</evidence>
<gene>
    <name evidence="1" type="ORF">OG913_25900</name>
</gene>
<protein>
    <submittedName>
        <fullName evidence="1">Uncharacterized protein</fullName>
    </submittedName>
</protein>
<accession>A0ABZ1SK22</accession>
<sequence length="58" mass="6675">MGSGRPQLYGTQFFSDGNGFRPYPIEDADHLDDRRAAMGLEPFEQYEAEMRRLYEGSV</sequence>